<evidence type="ECO:0000259" key="5">
    <source>
        <dbReference type="Pfam" id="PF04542"/>
    </source>
</evidence>
<dbReference type="STRING" id="1642647.PSM36_2992"/>
<dbReference type="SUPFAM" id="SSF88946">
    <property type="entry name" value="Sigma2 domain of RNA polymerase sigma factors"/>
    <property type="match status" value="1"/>
</dbReference>
<reference evidence="7 8" key="1">
    <citation type="submission" date="2016-08" db="EMBL/GenBank/DDBJ databases">
        <authorList>
            <person name="Seilhamer J.J."/>
        </authorList>
    </citation>
    <scope>NUCLEOTIDE SEQUENCE [LARGE SCALE GENOMIC DNA]</scope>
    <source>
        <strain evidence="7">M3/6</strain>
    </source>
</reference>
<evidence type="ECO:0000313" key="8">
    <source>
        <dbReference type="Proteomes" id="UP000187464"/>
    </source>
</evidence>
<dbReference type="InterPro" id="IPR013249">
    <property type="entry name" value="RNA_pol_sigma70_r4_t2"/>
</dbReference>
<keyword evidence="8" id="KW-1185">Reference proteome</keyword>
<dbReference type="Pfam" id="PF08281">
    <property type="entry name" value="Sigma70_r4_2"/>
    <property type="match status" value="1"/>
</dbReference>
<comment type="similarity">
    <text evidence="1">Belongs to the sigma-70 factor family. ECF subfamily.</text>
</comment>
<feature type="domain" description="RNA polymerase sigma-70 region 2" evidence="5">
    <location>
        <begin position="27"/>
        <end position="93"/>
    </location>
</feature>
<proteinExistence type="inferred from homology"/>
<dbReference type="PANTHER" id="PTHR43133">
    <property type="entry name" value="RNA POLYMERASE ECF-TYPE SIGMA FACTO"/>
    <property type="match status" value="1"/>
</dbReference>
<dbReference type="Proteomes" id="UP000187464">
    <property type="component" value="Chromosome I"/>
</dbReference>
<evidence type="ECO:0000256" key="2">
    <source>
        <dbReference type="ARBA" id="ARBA00023015"/>
    </source>
</evidence>
<dbReference type="Gene3D" id="1.10.1740.10">
    <property type="match status" value="1"/>
</dbReference>
<dbReference type="InterPro" id="IPR013324">
    <property type="entry name" value="RNA_pol_sigma_r3/r4-like"/>
</dbReference>
<name>A0A1R3T245_9BACT</name>
<dbReference type="CDD" id="cd06171">
    <property type="entry name" value="Sigma70_r4"/>
    <property type="match status" value="1"/>
</dbReference>
<dbReference type="PANTHER" id="PTHR43133:SF46">
    <property type="entry name" value="RNA POLYMERASE SIGMA-70 FACTOR ECF SUBFAMILY"/>
    <property type="match status" value="1"/>
</dbReference>
<dbReference type="Pfam" id="PF04542">
    <property type="entry name" value="Sigma70_r2"/>
    <property type="match status" value="1"/>
</dbReference>
<evidence type="ECO:0000256" key="3">
    <source>
        <dbReference type="ARBA" id="ARBA00023082"/>
    </source>
</evidence>
<organism evidence="7 8">
    <name type="scientific">Proteiniphilum saccharofermentans</name>
    <dbReference type="NCBI Taxonomy" id="1642647"/>
    <lineage>
        <taxon>Bacteria</taxon>
        <taxon>Pseudomonadati</taxon>
        <taxon>Bacteroidota</taxon>
        <taxon>Bacteroidia</taxon>
        <taxon>Bacteroidales</taxon>
        <taxon>Dysgonomonadaceae</taxon>
        <taxon>Proteiniphilum</taxon>
    </lineage>
</organism>
<dbReference type="GO" id="GO:0003677">
    <property type="term" value="F:DNA binding"/>
    <property type="evidence" value="ECO:0007669"/>
    <property type="project" value="InterPro"/>
</dbReference>
<dbReference type="NCBIfam" id="TIGR02937">
    <property type="entry name" value="sigma70-ECF"/>
    <property type="match status" value="1"/>
</dbReference>
<feature type="domain" description="RNA polymerase sigma factor 70 region 4 type 2" evidence="6">
    <location>
        <begin position="130"/>
        <end position="180"/>
    </location>
</feature>
<dbReference type="AlphaFoldDB" id="A0A1R3T245"/>
<dbReference type="InterPro" id="IPR007627">
    <property type="entry name" value="RNA_pol_sigma70_r2"/>
</dbReference>
<keyword evidence="4" id="KW-0804">Transcription</keyword>
<dbReference type="InterPro" id="IPR014284">
    <property type="entry name" value="RNA_pol_sigma-70_dom"/>
</dbReference>
<accession>A0A1R3T245</accession>
<dbReference type="GO" id="GO:0016987">
    <property type="term" value="F:sigma factor activity"/>
    <property type="evidence" value="ECO:0007669"/>
    <property type="project" value="UniProtKB-KW"/>
</dbReference>
<dbReference type="GO" id="GO:0006352">
    <property type="term" value="P:DNA-templated transcription initiation"/>
    <property type="evidence" value="ECO:0007669"/>
    <property type="project" value="InterPro"/>
</dbReference>
<dbReference type="RefSeq" id="WP_026327589.1">
    <property type="nucleotide sequence ID" value="NZ_LT605205.1"/>
</dbReference>
<dbReference type="EMBL" id="LT605205">
    <property type="protein sequence ID" value="SCD21781.1"/>
    <property type="molecule type" value="Genomic_DNA"/>
</dbReference>
<dbReference type="SUPFAM" id="SSF88659">
    <property type="entry name" value="Sigma3 and sigma4 domains of RNA polymerase sigma factors"/>
    <property type="match status" value="1"/>
</dbReference>
<dbReference type="KEGG" id="psac:PSM36_2992"/>
<dbReference type="InterPro" id="IPR036388">
    <property type="entry name" value="WH-like_DNA-bd_sf"/>
</dbReference>
<gene>
    <name evidence="7" type="ORF">PSM36_2992</name>
</gene>
<keyword evidence="3" id="KW-0731">Sigma factor</keyword>
<evidence type="ECO:0000259" key="6">
    <source>
        <dbReference type="Pfam" id="PF08281"/>
    </source>
</evidence>
<evidence type="ECO:0000313" key="7">
    <source>
        <dbReference type="EMBL" id="SCD21781.1"/>
    </source>
</evidence>
<keyword evidence="2" id="KW-0805">Transcription regulation</keyword>
<sequence>MKKSDTNDPVLLWNSFRNGNDDAYILIYRTYVRDLYFQGLQFTKNKEIIKDCIQDVFTKLYKYRSNLGDTDNIKYYLLTSMRNQLLTAISKEKIYMDVEREDTNAGNLPEKNIEDILIEREEDRAMGDKINLAMSLLTDRQREAVRYRYIDCLTPEEICRLMDLNYQSLQNILSRSLKKIRQHLKKDSLK</sequence>
<evidence type="ECO:0000256" key="1">
    <source>
        <dbReference type="ARBA" id="ARBA00010641"/>
    </source>
</evidence>
<dbReference type="InterPro" id="IPR039425">
    <property type="entry name" value="RNA_pol_sigma-70-like"/>
</dbReference>
<dbReference type="InterPro" id="IPR013325">
    <property type="entry name" value="RNA_pol_sigma_r2"/>
</dbReference>
<evidence type="ECO:0000256" key="4">
    <source>
        <dbReference type="ARBA" id="ARBA00023163"/>
    </source>
</evidence>
<dbReference type="Gene3D" id="1.10.10.10">
    <property type="entry name" value="Winged helix-like DNA-binding domain superfamily/Winged helix DNA-binding domain"/>
    <property type="match status" value="1"/>
</dbReference>
<protein>
    <submittedName>
        <fullName evidence="7">Sigma-70 family</fullName>
    </submittedName>
</protein>